<feature type="transmembrane region" description="Helical" evidence="6">
    <location>
        <begin position="12"/>
        <end position="33"/>
    </location>
</feature>
<feature type="transmembrane region" description="Helical" evidence="6">
    <location>
        <begin position="83"/>
        <end position="102"/>
    </location>
</feature>
<dbReference type="InterPro" id="IPR011701">
    <property type="entry name" value="MFS"/>
</dbReference>
<comment type="subcellular location">
    <subcellularLocation>
        <location evidence="1">Cell membrane</location>
        <topology evidence="1">Multi-pass membrane protein</topology>
    </subcellularLocation>
</comment>
<organism evidence="8 9">
    <name type="scientific">Actinokineospora globicatena</name>
    <dbReference type="NCBI Taxonomy" id="103729"/>
    <lineage>
        <taxon>Bacteria</taxon>
        <taxon>Bacillati</taxon>
        <taxon>Actinomycetota</taxon>
        <taxon>Actinomycetes</taxon>
        <taxon>Pseudonocardiales</taxon>
        <taxon>Pseudonocardiaceae</taxon>
        <taxon>Actinokineospora</taxon>
    </lineage>
</organism>
<feature type="transmembrane region" description="Helical" evidence="6">
    <location>
        <begin position="168"/>
        <end position="189"/>
    </location>
</feature>
<evidence type="ECO:0000256" key="4">
    <source>
        <dbReference type="ARBA" id="ARBA00022989"/>
    </source>
</evidence>
<comment type="caution">
    <text evidence="8">The sequence shown here is derived from an EMBL/GenBank/DDBJ whole genome shotgun (WGS) entry which is preliminary data.</text>
</comment>
<evidence type="ECO:0000256" key="2">
    <source>
        <dbReference type="ARBA" id="ARBA00022475"/>
    </source>
</evidence>
<name>A0A9W6V7V9_9PSEU</name>
<dbReference type="SUPFAM" id="SSF103473">
    <property type="entry name" value="MFS general substrate transporter"/>
    <property type="match status" value="1"/>
</dbReference>
<dbReference type="Gene3D" id="1.20.1250.20">
    <property type="entry name" value="MFS general substrate transporter like domains"/>
    <property type="match status" value="1"/>
</dbReference>
<dbReference type="InterPro" id="IPR020846">
    <property type="entry name" value="MFS_dom"/>
</dbReference>
<keyword evidence="2" id="KW-1003">Cell membrane</keyword>
<evidence type="ECO:0000313" key="8">
    <source>
        <dbReference type="EMBL" id="GLW90334.1"/>
    </source>
</evidence>
<proteinExistence type="predicted"/>
<dbReference type="Pfam" id="PF07690">
    <property type="entry name" value="MFS_1"/>
    <property type="match status" value="1"/>
</dbReference>
<evidence type="ECO:0000256" key="5">
    <source>
        <dbReference type="ARBA" id="ARBA00023136"/>
    </source>
</evidence>
<dbReference type="PANTHER" id="PTHR43124:SF3">
    <property type="entry name" value="CHLORAMPHENICOL EFFLUX PUMP RV0191"/>
    <property type="match status" value="1"/>
</dbReference>
<feature type="transmembrane region" description="Helical" evidence="6">
    <location>
        <begin position="114"/>
        <end position="132"/>
    </location>
</feature>
<dbReference type="GO" id="GO:0005886">
    <property type="term" value="C:plasma membrane"/>
    <property type="evidence" value="ECO:0007669"/>
    <property type="project" value="UniProtKB-SubCell"/>
</dbReference>
<feature type="transmembrane region" description="Helical" evidence="6">
    <location>
        <begin position="366"/>
        <end position="386"/>
    </location>
</feature>
<keyword evidence="3 6" id="KW-0812">Transmembrane</keyword>
<gene>
    <name evidence="8" type="ORF">Aglo03_11500</name>
</gene>
<keyword evidence="9" id="KW-1185">Reference proteome</keyword>
<dbReference type="InterPro" id="IPR036259">
    <property type="entry name" value="MFS_trans_sf"/>
</dbReference>
<accession>A0A9W6V7V9</accession>
<feature type="transmembrane region" description="Helical" evidence="6">
    <location>
        <begin position="279"/>
        <end position="297"/>
    </location>
</feature>
<evidence type="ECO:0000256" key="6">
    <source>
        <dbReference type="SAM" id="Phobius"/>
    </source>
</evidence>
<feature type="transmembrane region" description="Helical" evidence="6">
    <location>
        <begin position="252"/>
        <end position="272"/>
    </location>
</feature>
<reference evidence="8" key="1">
    <citation type="submission" date="2023-02" db="EMBL/GenBank/DDBJ databases">
        <title>Actinokineospora globicatena NBRC 15670.</title>
        <authorList>
            <person name="Ichikawa N."/>
            <person name="Sato H."/>
            <person name="Tonouchi N."/>
        </authorList>
    </citation>
    <scope>NUCLEOTIDE SEQUENCE</scope>
    <source>
        <strain evidence="8">NBRC 15670</strain>
    </source>
</reference>
<dbReference type="AlphaFoldDB" id="A0A9W6V7V9"/>
<keyword evidence="4 6" id="KW-1133">Transmembrane helix</keyword>
<feature type="transmembrane region" description="Helical" evidence="6">
    <location>
        <begin position="218"/>
        <end position="240"/>
    </location>
</feature>
<feature type="transmembrane region" description="Helical" evidence="6">
    <location>
        <begin position="53"/>
        <end position="71"/>
    </location>
</feature>
<dbReference type="Proteomes" id="UP001165042">
    <property type="component" value="Unassembled WGS sequence"/>
</dbReference>
<evidence type="ECO:0000313" key="9">
    <source>
        <dbReference type="Proteomes" id="UP001165042"/>
    </source>
</evidence>
<feature type="transmembrane region" description="Helical" evidence="6">
    <location>
        <begin position="336"/>
        <end position="354"/>
    </location>
</feature>
<feature type="transmembrane region" description="Helical" evidence="6">
    <location>
        <begin position="303"/>
        <end position="324"/>
    </location>
</feature>
<dbReference type="PROSITE" id="PS50850">
    <property type="entry name" value="MFS"/>
    <property type="match status" value="1"/>
</dbReference>
<dbReference type="RefSeq" id="WP_285608241.1">
    <property type="nucleotide sequence ID" value="NZ_BSSD01000001.1"/>
</dbReference>
<evidence type="ECO:0000256" key="1">
    <source>
        <dbReference type="ARBA" id="ARBA00004651"/>
    </source>
</evidence>
<dbReference type="PANTHER" id="PTHR43124">
    <property type="entry name" value="PURINE EFFLUX PUMP PBUE"/>
    <property type="match status" value="1"/>
</dbReference>
<protein>
    <submittedName>
        <fullName evidence="8">MFS transporter</fullName>
    </submittedName>
</protein>
<feature type="domain" description="Major facilitator superfamily (MFS) profile" evidence="7">
    <location>
        <begin position="12"/>
        <end position="389"/>
    </location>
</feature>
<sequence>MLNTTRAPSRPAPPFAAMAAVLCLVGIVVVGQMYATIPLIPYLAGAWSVDPAAAAWATSAFAIAYACGSLISGPLSNRWGRRAVMVGGIAAMAVVTAVLPLADSLVTGSVLRGLQGLFAGAFVPMAYAHFSATVPARRLPTALTMISASMGGTVVIGQVESQLVAQYLGWRAVFWVTAALLVPAVVIVYRVMHDPDGQVPVAGRVHGTVPTLVRRAPLYLIALLVAGSITAVYTGVQLAGPVELVSDHDAMLALRTSALPALLLAVFLAPVLGRFPSTIRVCAAFALAAAGMAGTAIVSDSPLGIGIALFLFMLGMSTAGPALIQSIGTNAGAAQTTAIAFYGFALNAGGAVGARLPTSFPDLAELAWVLTAVLLAATAYLLRSALRARTTTFRPVEPRVPATGPRRGARSGS</sequence>
<evidence type="ECO:0000256" key="3">
    <source>
        <dbReference type="ARBA" id="ARBA00022692"/>
    </source>
</evidence>
<evidence type="ECO:0000259" key="7">
    <source>
        <dbReference type="PROSITE" id="PS50850"/>
    </source>
</evidence>
<keyword evidence="5 6" id="KW-0472">Membrane</keyword>
<feature type="transmembrane region" description="Helical" evidence="6">
    <location>
        <begin position="139"/>
        <end position="156"/>
    </location>
</feature>
<dbReference type="GO" id="GO:0022857">
    <property type="term" value="F:transmembrane transporter activity"/>
    <property type="evidence" value="ECO:0007669"/>
    <property type="project" value="InterPro"/>
</dbReference>
<dbReference type="EMBL" id="BSSD01000001">
    <property type="protein sequence ID" value="GLW90334.1"/>
    <property type="molecule type" value="Genomic_DNA"/>
</dbReference>
<dbReference type="InterPro" id="IPR050189">
    <property type="entry name" value="MFS_Efflux_Transporters"/>
</dbReference>